<dbReference type="Gene3D" id="3.90.1750.10">
    <property type="entry name" value="Hect, E3 ligase catalytic domains"/>
    <property type="match status" value="1"/>
</dbReference>
<evidence type="ECO:0000256" key="2">
    <source>
        <dbReference type="ARBA" id="ARBA00022737"/>
    </source>
</evidence>
<feature type="repeat" description="RCC1" evidence="5">
    <location>
        <begin position="142"/>
        <end position="200"/>
    </location>
</feature>
<feature type="compositionally biased region" description="Basic and acidic residues" evidence="7">
    <location>
        <begin position="1"/>
        <end position="21"/>
    </location>
</feature>
<feature type="compositionally biased region" description="Low complexity" evidence="7">
    <location>
        <begin position="1364"/>
        <end position="1383"/>
    </location>
</feature>
<evidence type="ECO:0000259" key="8">
    <source>
        <dbReference type="PROSITE" id="PS50237"/>
    </source>
</evidence>
<dbReference type="InterPro" id="IPR000408">
    <property type="entry name" value="Reg_chr_condens"/>
</dbReference>
<accession>A0A830H9Z1</accession>
<dbReference type="SMART" id="SM00119">
    <property type="entry name" value="HECTc"/>
    <property type="match status" value="1"/>
</dbReference>
<evidence type="ECO:0000256" key="6">
    <source>
        <dbReference type="SAM" id="Coils"/>
    </source>
</evidence>
<dbReference type="GO" id="GO:0004842">
    <property type="term" value="F:ubiquitin-protein transferase activity"/>
    <property type="evidence" value="ECO:0007669"/>
    <property type="project" value="InterPro"/>
</dbReference>
<feature type="repeat" description="RCC1" evidence="5">
    <location>
        <begin position="265"/>
        <end position="316"/>
    </location>
</feature>
<dbReference type="PROSITE" id="PS00626">
    <property type="entry name" value="RCC1_2"/>
    <property type="match status" value="3"/>
</dbReference>
<dbReference type="Gene3D" id="3.30.2160.10">
    <property type="entry name" value="Hect, E3 ligase catalytic domain"/>
    <property type="match status" value="1"/>
</dbReference>
<keyword evidence="3 4" id="KW-0833">Ubl conjugation pathway</keyword>
<feature type="repeat" description="RCC1" evidence="5">
    <location>
        <begin position="317"/>
        <end position="376"/>
    </location>
</feature>
<evidence type="ECO:0000313" key="9">
    <source>
        <dbReference type="EMBL" id="GHP03452.1"/>
    </source>
</evidence>
<evidence type="ECO:0000313" key="10">
    <source>
        <dbReference type="Proteomes" id="UP000660262"/>
    </source>
</evidence>
<feature type="repeat" description="RCC1" evidence="5">
    <location>
        <begin position="377"/>
        <end position="425"/>
    </location>
</feature>
<gene>
    <name evidence="9" type="ORF">PPROV_000220700</name>
</gene>
<dbReference type="EMBL" id="BNJQ01000005">
    <property type="protein sequence ID" value="GHP03452.1"/>
    <property type="molecule type" value="Genomic_DNA"/>
</dbReference>
<feature type="domain" description="HECT" evidence="8">
    <location>
        <begin position="1080"/>
        <end position="1494"/>
    </location>
</feature>
<feature type="compositionally biased region" description="Low complexity" evidence="7">
    <location>
        <begin position="34"/>
        <end position="56"/>
    </location>
</feature>
<dbReference type="PROSITE" id="PS50012">
    <property type="entry name" value="RCC1_3"/>
    <property type="match status" value="7"/>
</dbReference>
<dbReference type="InterPro" id="IPR058923">
    <property type="entry name" value="RCC1-like_dom"/>
</dbReference>
<dbReference type="Gene3D" id="2.130.10.30">
    <property type="entry name" value="Regulator of chromosome condensation 1/beta-lactamase-inhibitor protein II"/>
    <property type="match status" value="3"/>
</dbReference>
<keyword evidence="10" id="KW-1185">Reference proteome</keyword>
<dbReference type="InterPro" id="IPR000569">
    <property type="entry name" value="HECT_dom"/>
</dbReference>
<dbReference type="Pfam" id="PF00632">
    <property type="entry name" value="HECT"/>
    <property type="match status" value="2"/>
</dbReference>
<dbReference type="PROSITE" id="PS50237">
    <property type="entry name" value="HECT"/>
    <property type="match status" value="1"/>
</dbReference>
<dbReference type="SUPFAM" id="SSF56204">
    <property type="entry name" value="Hect, E3 ligase catalytic domain"/>
    <property type="match status" value="2"/>
</dbReference>
<organism evidence="9 10">
    <name type="scientific">Pycnococcus provasolii</name>
    <dbReference type="NCBI Taxonomy" id="41880"/>
    <lineage>
        <taxon>Eukaryota</taxon>
        <taxon>Viridiplantae</taxon>
        <taxon>Chlorophyta</taxon>
        <taxon>Pseudoscourfieldiophyceae</taxon>
        <taxon>Pseudoscourfieldiales</taxon>
        <taxon>Pycnococcaceae</taxon>
        <taxon>Pycnococcus</taxon>
    </lineage>
</organism>
<comment type="caution">
    <text evidence="9">The sequence shown here is derived from an EMBL/GenBank/DDBJ whole genome shotgun (WGS) entry which is preliminary data.</text>
</comment>
<proteinExistence type="predicted"/>
<dbReference type="InterPro" id="IPR035983">
    <property type="entry name" value="Hect_E3_ubiquitin_ligase"/>
</dbReference>
<feature type="region of interest" description="Disordered" evidence="7">
    <location>
        <begin position="1356"/>
        <end position="1396"/>
    </location>
</feature>
<evidence type="ECO:0000256" key="4">
    <source>
        <dbReference type="PROSITE-ProRule" id="PRU00104"/>
    </source>
</evidence>
<dbReference type="PANTHER" id="PTHR45622">
    <property type="entry name" value="UBIQUITIN-PROTEIN LIGASE E3A-RELATED"/>
    <property type="match status" value="1"/>
</dbReference>
<protein>
    <recommendedName>
        <fullName evidence="8">HECT domain-containing protein</fullName>
    </recommendedName>
</protein>
<feature type="coiled-coil region" evidence="6">
    <location>
        <begin position="946"/>
        <end position="973"/>
    </location>
</feature>
<reference evidence="9" key="1">
    <citation type="submission" date="2020-10" db="EMBL/GenBank/DDBJ databases">
        <title>Unveiling of a novel bifunctional photoreceptor, Dualchrome1, isolated from a cosmopolitan green alga.</title>
        <authorList>
            <person name="Suzuki S."/>
            <person name="Kawachi M."/>
        </authorList>
    </citation>
    <scope>NUCLEOTIDE SEQUENCE</scope>
    <source>
        <strain evidence="9">NIES 2893</strain>
    </source>
</reference>
<dbReference type="Gene3D" id="3.30.2410.10">
    <property type="entry name" value="Hect, E3 ligase catalytic domain"/>
    <property type="match status" value="1"/>
</dbReference>
<feature type="repeat" description="RCC1" evidence="5">
    <location>
        <begin position="201"/>
        <end position="264"/>
    </location>
</feature>
<feature type="region of interest" description="Disordered" evidence="7">
    <location>
        <begin position="1"/>
        <end position="66"/>
    </location>
</feature>
<keyword evidence="2" id="KW-0677">Repeat</keyword>
<dbReference type="InterPro" id="IPR009091">
    <property type="entry name" value="RCC1/BLIP-II"/>
</dbReference>
<dbReference type="PRINTS" id="PR00633">
    <property type="entry name" value="RCCNDNSATION"/>
</dbReference>
<evidence type="ECO:0000256" key="5">
    <source>
        <dbReference type="PROSITE-ProRule" id="PRU00235"/>
    </source>
</evidence>
<name>A0A830H9Z1_9CHLO</name>
<keyword evidence="1" id="KW-0808">Transferase</keyword>
<dbReference type="OrthoDB" id="8068875at2759"/>
<dbReference type="Pfam" id="PF25390">
    <property type="entry name" value="WD40_RLD"/>
    <property type="match status" value="1"/>
</dbReference>
<sequence>MAARRLRETISLKDQADHVNDGKTTSGAAGFHDSSSSLLASLSNPAAASSSSSGAANRGGRDGGKNALLLDQRENEELPNSEPSHACRTAVYAWGRDDLGQAGSGPLGDAPDVPRKLDALDGAAALHVALAPMASLCVGADGALYTWGCDESMQLARDRVDGEGGSTSSRVPPGVVASLRASVVRHASLGESHGAAVTADGLCVAWGSADQGQTAGDDSARIAHVGTGPHRPRLVRCPVGQPTPKIRFVRVACGAHHTLLLSPAGGAFSFGQGSFGALGLGDYETRSAPCPVAVLRGAGVVQVACGDHHSVALDASGAVFVWGRGTHGQLGLGRRVRGCVCEPVALLPPCAPPLPPRSQVSHISAGGDHAAAVTTRGEALTWGRNAYGQCGAATDDRPCLVEALRLHRVHQVACGSAHTLLVASPPSRLSAGMYVPHRVVYAMGDNSRGQLGVPRNEVAASTRPLLVRGLPRFHHASDPEAVTLVASVSAGGDTSAAVLLQKVDSGFRRALDAITPALLPSTPSRVNCSGVMDGWHFGWGNAPTSLDDAVTHAGFGNHPLVLPSLLELLRSAERQLVASEECEVGGGVEAMAIDAASLAAAVEGSLGAPGVVVHGFRVLGDGDADGILGGMSAEMADADDAPPSFGMDVAGAEALYSSLTTVGAAYPVVLDAALGALSMCASHLEALALAFESDDRDPLMGDVGDTDEAGLGDTGMASTSSAVRSKKHKLRILRASSKVPPSWLKCLPLLLQNPLIAAGGPESRRALACIGRVCELIHPTWRMHIARWLSCYSPSLFRERFVAPCVRHLEGCARRLGARMSADVHAMGAARLLAILRAANSAGGERVPPTAFVCPEASEKCCLRTEYLRWVRLREHESDVDLESCALAWETMDLSASWEAAPESLPIALHRSLHHPYHRLAPDAPACPGPLRSLCQVPFTLTAECKARLVRAEADLQRRREAARAEAREWRRHQHAMHQQQQRQLRQLRQRRAQQAAGISSNVTMAGTGGIAGVDDVDPFDSAGNVMGMDADAMDAPMGGESAAAQVQQQDKRFLELRIRRAHIAEDALRGIAVAAREDGPRALRRLLRIRFVSHGVEEEAIDEGGVTREFFQLLTRELFAESFGICTFDSEVHRCWLTPMEKEPLQMSEEGLSAEEKHLLLGATIGLAVYAGVSLDAPLCSAAFRFLAGFKPRLRDLETWQPTLARSLRCLLAYDEDAAGVSVEEAFSLTFQVSVPGERKVKASGESMREYREVELLPGGKDMTVTRENRRKYVDLYLQLLMGRGCARRLGAICTGFRRCCGGPALSLLEPHELELLICGTEELDMDALKENARYEGGYESLPTSTDEVRTSIRAVPRHDNVEAGAGAASTSAESTSIDASAPSTAQSGQGVGLEDDGGNERMILVWFWRILDRMNFEDKQKFLFFTTGCARAPIGGLRNVRLTVQRPGGDTERLPTAHTCFDTLLLPEYHTEEKLERKLRLAISNAEGFGLC</sequence>
<dbReference type="Proteomes" id="UP000660262">
    <property type="component" value="Unassembled WGS sequence"/>
</dbReference>
<evidence type="ECO:0000256" key="3">
    <source>
        <dbReference type="ARBA" id="ARBA00022786"/>
    </source>
</evidence>
<dbReference type="InterPro" id="IPR051709">
    <property type="entry name" value="Ub-ligase/GTPase-reg"/>
</dbReference>
<feature type="repeat" description="RCC1" evidence="5">
    <location>
        <begin position="438"/>
        <end position="501"/>
    </location>
</feature>
<keyword evidence="6" id="KW-0175">Coiled coil</keyword>
<dbReference type="PANTHER" id="PTHR45622:SF60">
    <property type="entry name" value="UBIQUITIN-PROTEIN LIGASE E3A"/>
    <property type="match status" value="1"/>
</dbReference>
<dbReference type="SUPFAM" id="SSF50985">
    <property type="entry name" value="RCC1/BLIP-II"/>
    <property type="match status" value="2"/>
</dbReference>
<dbReference type="FunFam" id="3.30.2410.10:FF:000003">
    <property type="entry name" value="probable E3 ubiquitin-protein ligase HERC4 isoform X1"/>
    <property type="match status" value="1"/>
</dbReference>
<feature type="repeat" description="RCC1" evidence="5">
    <location>
        <begin position="89"/>
        <end position="141"/>
    </location>
</feature>
<evidence type="ECO:0000256" key="1">
    <source>
        <dbReference type="ARBA" id="ARBA00022679"/>
    </source>
</evidence>
<evidence type="ECO:0000256" key="7">
    <source>
        <dbReference type="SAM" id="MobiDB-lite"/>
    </source>
</evidence>
<feature type="active site" description="Glycyl thioester intermediate" evidence="4">
    <location>
        <position position="1462"/>
    </location>
</feature>